<evidence type="ECO:0000256" key="2">
    <source>
        <dbReference type="ARBA" id="ARBA00022692"/>
    </source>
</evidence>
<keyword evidence="3 5" id="KW-1133">Transmembrane helix</keyword>
<evidence type="ECO:0000313" key="7">
    <source>
        <dbReference type="EMBL" id="SKA15196.1"/>
    </source>
</evidence>
<accession>A0A1T4RHB2</accession>
<protein>
    <submittedName>
        <fullName evidence="7">PAP2 superfamily protein</fullName>
    </submittedName>
</protein>
<evidence type="ECO:0000256" key="5">
    <source>
        <dbReference type="SAM" id="Phobius"/>
    </source>
</evidence>
<feature type="transmembrane region" description="Helical" evidence="5">
    <location>
        <begin position="127"/>
        <end position="148"/>
    </location>
</feature>
<dbReference type="PANTHER" id="PTHR31310">
    <property type="match status" value="1"/>
</dbReference>
<feature type="transmembrane region" description="Helical" evidence="5">
    <location>
        <begin position="61"/>
        <end position="78"/>
    </location>
</feature>
<keyword evidence="2 5" id="KW-0812">Transmembrane</keyword>
<evidence type="ECO:0000313" key="8">
    <source>
        <dbReference type="Proteomes" id="UP000190888"/>
    </source>
</evidence>
<dbReference type="RefSeq" id="WP_078832576.1">
    <property type="nucleotide sequence ID" value="NZ_FUWH01000012.1"/>
</dbReference>
<feature type="transmembrane region" description="Helical" evidence="5">
    <location>
        <begin position="155"/>
        <end position="176"/>
    </location>
</feature>
<sequence>MQQQELNRKSLYTARDFITTGLLSAAYLLVSKLLIGFKQDQVTLVVLFNVCYYLTRTTRKLITGFSIFIVFWIIFDYMKAFPNYLYNTVHIESLYQAEKSWFGINDNGVRVTPNEYWLQHSKTVLDAITGIFYLSWVPVPLAFAAFLFFKNRTMFLHFSLTFLLVNLIGFAIYYIYPAAPPWYVQQHGFIFKAATPGNTAGLEKFDQLFNVSTFRSLYAKSSNVFAAMPSLHSSYPLIVFFYGMKSKLGWINIFFATLMIGIWFSAVYTSHHYVLDVLAGISCAVTGIVLFRVLVNKNPLVKKWVAAYEKAIR</sequence>
<dbReference type="AlphaFoldDB" id="A0A1T4RHB2"/>
<dbReference type="InterPro" id="IPR026841">
    <property type="entry name" value="Aur1/Ipt1"/>
</dbReference>
<dbReference type="CDD" id="cd03386">
    <property type="entry name" value="PAP2_Aur1_like"/>
    <property type="match status" value="1"/>
</dbReference>
<keyword evidence="8" id="KW-1185">Reference proteome</keyword>
<reference evidence="7 8" key="1">
    <citation type="submission" date="2017-02" db="EMBL/GenBank/DDBJ databases">
        <authorList>
            <person name="Peterson S.W."/>
        </authorList>
    </citation>
    <scope>NUCLEOTIDE SEQUENCE [LARGE SCALE GENOMIC DNA]</scope>
    <source>
        <strain evidence="7 8">DSM 22335</strain>
    </source>
</reference>
<dbReference type="OrthoDB" id="629685at2"/>
<dbReference type="PANTHER" id="PTHR31310:SF7">
    <property type="entry name" value="PA-PHOSPHATASE RELATED-FAMILY PROTEIN DDB_G0268928"/>
    <property type="match status" value="1"/>
</dbReference>
<name>A0A1T4RHB2_9BACT</name>
<dbReference type="GO" id="GO:0016020">
    <property type="term" value="C:membrane"/>
    <property type="evidence" value="ECO:0007669"/>
    <property type="project" value="UniProtKB-SubCell"/>
</dbReference>
<gene>
    <name evidence="7" type="ORF">SAMN04488132_11262</name>
</gene>
<evidence type="ECO:0000256" key="1">
    <source>
        <dbReference type="ARBA" id="ARBA00004141"/>
    </source>
</evidence>
<feature type="transmembrane region" description="Helical" evidence="5">
    <location>
        <begin position="250"/>
        <end position="268"/>
    </location>
</feature>
<dbReference type="InterPro" id="IPR052185">
    <property type="entry name" value="IPC_Synthase-Related"/>
</dbReference>
<dbReference type="Pfam" id="PF14378">
    <property type="entry name" value="PAP2_3"/>
    <property type="match status" value="1"/>
</dbReference>
<keyword evidence="4 5" id="KW-0472">Membrane</keyword>
<dbReference type="EMBL" id="FUWH01000012">
    <property type="protein sequence ID" value="SKA15196.1"/>
    <property type="molecule type" value="Genomic_DNA"/>
</dbReference>
<proteinExistence type="predicted"/>
<evidence type="ECO:0000256" key="4">
    <source>
        <dbReference type="ARBA" id="ARBA00023136"/>
    </source>
</evidence>
<comment type="subcellular location">
    <subcellularLocation>
        <location evidence="1">Membrane</location>
        <topology evidence="1">Multi-pass membrane protein</topology>
    </subcellularLocation>
</comment>
<feature type="transmembrane region" description="Helical" evidence="5">
    <location>
        <begin position="224"/>
        <end position="243"/>
    </location>
</feature>
<evidence type="ECO:0000256" key="3">
    <source>
        <dbReference type="ARBA" id="ARBA00022989"/>
    </source>
</evidence>
<feature type="domain" description="Inositolphosphotransferase Aur1/Ipt1" evidence="6">
    <location>
        <begin position="117"/>
        <end position="289"/>
    </location>
</feature>
<organism evidence="7 8">
    <name type="scientific">Sediminibacterium ginsengisoli</name>
    <dbReference type="NCBI Taxonomy" id="413434"/>
    <lineage>
        <taxon>Bacteria</taxon>
        <taxon>Pseudomonadati</taxon>
        <taxon>Bacteroidota</taxon>
        <taxon>Chitinophagia</taxon>
        <taxon>Chitinophagales</taxon>
        <taxon>Chitinophagaceae</taxon>
        <taxon>Sediminibacterium</taxon>
    </lineage>
</organism>
<evidence type="ECO:0000259" key="6">
    <source>
        <dbReference type="Pfam" id="PF14378"/>
    </source>
</evidence>
<feature type="transmembrane region" description="Helical" evidence="5">
    <location>
        <begin position="274"/>
        <end position="295"/>
    </location>
</feature>
<dbReference type="Proteomes" id="UP000190888">
    <property type="component" value="Unassembled WGS sequence"/>
</dbReference>
<dbReference type="STRING" id="413434.SAMN04488132_11262"/>